<dbReference type="InterPro" id="IPR044068">
    <property type="entry name" value="CB"/>
</dbReference>
<dbReference type="InterPro" id="IPR023009">
    <property type="entry name" value="Tyrosine_recombinase_XerC/XerD"/>
</dbReference>
<dbReference type="PROSITE" id="PS51898">
    <property type="entry name" value="TYR_RECOMBINASE"/>
    <property type="match status" value="1"/>
</dbReference>
<comment type="subunit">
    <text evidence="9">Forms a cyclic heterotetrameric complex composed of two molecules of XerC and two molecules of XerD.</text>
</comment>
<dbReference type="InterPro" id="IPR010998">
    <property type="entry name" value="Integrase_recombinase_N"/>
</dbReference>
<dbReference type="InterPro" id="IPR011010">
    <property type="entry name" value="DNA_brk_join_enz"/>
</dbReference>
<dbReference type="PANTHER" id="PTHR30349:SF81">
    <property type="entry name" value="TYROSINE RECOMBINASE XERC"/>
    <property type="match status" value="1"/>
</dbReference>
<protein>
    <recommendedName>
        <fullName evidence="9">Tyrosine recombinase XerC</fullName>
    </recommendedName>
</protein>
<dbReference type="OrthoDB" id="9801717at2"/>
<feature type="active site" evidence="9">
    <location>
        <position position="256"/>
    </location>
</feature>
<keyword evidence="7 9" id="KW-0233">DNA recombination</keyword>
<comment type="caution">
    <text evidence="12">The sequence shown here is derived from an EMBL/GenBank/DDBJ whole genome shotgun (WGS) entry which is preliminary data.</text>
</comment>
<evidence type="ECO:0000256" key="1">
    <source>
        <dbReference type="ARBA" id="ARBA00004496"/>
    </source>
</evidence>
<dbReference type="GO" id="GO:0005737">
    <property type="term" value="C:cytoplasm"/>
    <property type="evidence" value="ECO:0007669"/>
    <property type="project" value="UniProtKB-SubCell"/>
</dbReference>
<accession>A0A9W5VW23</accession>
<keyword evidence="4 9" id="KW-0159">Chromosome partition</keyword>
<dbReference type="Gene3D" id="1.10.150.130">
    <property type="match status" value="1"/>
</dbReference>
<dbReference type="Proteomes" id="UP000014387">
    <property type="component" value="Unassembled WGS sequence"/>
</dbReference>
<dbReference type="Gene3D" id="1.10.443.10">
    <property type="entry name" value="Intergrase catalytic core"/>
    <property type="match status" value="1"/>
</dbReference>
<evidence type="ECO:0000256" key="5">
    <source>
        <dbReference type="ARBA" id="ARBA00022908"/>
    </source>
</evidence>
<reference evidence="12 13" key="1">
    <citation type="submission" date="2013-05" db="EMBL/GenBank/DDBJ databases">
        <title>The Genome Sequence of Actinomyces europaeus ACS-120-V-COL10B.</title>
        <authorList>
            <consortium name="The Broad Institute Genomics Platform"/>
            <person name="Earl A."/>
            <person name="Ward D."/>
            <person name="Feldgarden M."/>
            <person name="Gevers D."/>
            <person name="Saerens B."/>
            <person name="Vaneechoutte M."/>
            <person name="Walker B."/>
            <person name="Young S."/>
            <person name="Zeng Q."/>
            <person name="Gargeya S."/>
            <person name="Fitzgerald M."/>
            <person name="Haas B."/>
            <person name="Abouelleil A."/>
            <person name="Allen A.W."/>
            <person name="Alvarado L."/>
            <person name="Arachchi H.M."/>
            <person name="Berlin A.M."/>
            <person name="Chapman S.B."/>
            <person name="Gainer-Dewar J."/>
            <person name="Goldberg J."/>
            <person name="Griggs A."/>
            <person name="Gujja S."/>
            <person name="Hansen M."/>
            <person name="Howarth C."/>
            <person name="Imamovic A."/>
            <person name="Ireland A."/>
            <person name="Larimer J."/>
            <person name="McCowan C."/>
            <person name="Murphy C."/>
            <person name="Pearson M."/>
            <person name="Poon T.W."/>
            <person name="Priest M."/>
            <person name="Roberts A."/>
            <person name="Saif S."/>
            <person name="Shea T."/>
            <person name="Sisk P."/>
            <person name="Sykes S."/>
            <person name="Wortman J."/>
            <person name="Nusbaum C."/>
            <person name="Birren B."/>
        </authorList>
    </citation>
    <scope>NUCLEOTIDE SEQUENCE [LARGE SCALE GENOMIC DNA]</scope>
    <source>
        <strain evidence="12 13">ACS-120-V-Col10b</strain>
    </source>
</reference>
<gene>
    <name evidence="9" type="primary">xerC</name>
    <name evidence="12" type="ORF">HMPREF9238_00245</name>
</gene>
<evidence type="ECO:0000259" key="11">
    <source>
        <dbReference type="PROSITE" id="PS51900"/>
    </source>
</evidence>
<evidence type="ECO:0000313" key="12">
    <source>
        <dbReference type="EMBL" id="EPD30501.1"/>
    </source>
</evidence>
<comment type="subcellular location">
    <subcellularLocation>
        <location evidence="1 9">Cytoplasm</location>
    </subcellularLocation>
</comment>
<feature type="active site" evidence="9">
    <location>
        <position position="253"/>
    </location>
</feature>
<feature type="active site" evidence="9">
    <location>
        <position position="182"/>
    </location>
</feature>
<dbReference type="InterPro" id="IPR050090">
    <property type="entry name" value="Tyrosine_recombinase_XerCD"/>
</dbReference>
<dbReference type="PROSITE" id="PS51900">
    <property type="entry name" value="CB"/>
    <property type="match status" value="1"/>
</dbReference>
<feature type="domain" description="Core-binding (CB)" evidence="11">
    <location>
        <begin position="7"/>
        <end position="94"/>
    </location>
</feature>
<dbReference type="SUPFAM" id="SSF47823">
    <property type="entry name" value="lambda integrase-like, N-terminal domain"/>
    <property type="match status" value="1"/>
</dbReference>
<dbReference type="GO" id="GO:0003677">
    <property type="term" value="F:DNA binding"/>
    <property type="evidence" value="ECO:0007669"/>
    <property type="project" value="UniProtKB-UniRule"/>
</dbReference>
<sequence length="310" mass="34028">MTPLVNSALQEHLVDFLDYLSVDSGASEHTISAYRSDISRFLEDTHLESPEELNAKVINAHLTELSTGELGRAFARSSIARARSSISGFVKFLIEQDAIQSDPMDEVESMAPPTRLPKALTLDQVQKLIDAVTETPGPIGLRDIAVLEMLYGTGARISELTGLYPEDLLLDDDVPVVRLFGKGRKERLVPLGSYARDAVLNYLKEGRPELAAKKGKDKHLFLNKRGGALSRQSAWEIIKNAAAKAEIEDVSPHTLRHSFATHLLEGGASIRDVQELLGHSSVVTTQIYTKVSISTLREVHATTHPRATCQ</sequence>
<evidence type="ECO:0000256" key="6">
    <source>
        <dbReference type="ARBA" id="ARBA00023125"/>
    </source>
</evidence>
<dbReference type="PANTHER" id="PTHR30349">
    <property type="entry name" value="PHAGE INTEGRASE-RELATED"/>
    <property type="match status" value="1"/>
</dbReference>
<name>A0A9W5VW23_9ACTO</name>
<dbReference type="Pfam" id="PF00589">
    <property type="entry name" value="Phage_integrase"/>
    <property type="match status" value="1"/>
</dbReference>
<evidence type="ECO:0000256" key="4">
    <source>
        <dbReference type="ARBA" id="ARBA00022829"/>
    </source>
</evidence>
<feature type="active site" description="O-(3'-phospho-DNA)-tyrosine intermediate" evidence="9">
    <location>
        <position position="288"/>
    </location>
</feature>
<feature type="active site" evidence="9">
    <location>
        <position position="156"/>
    </location>
</feature>
<proteinExistence type="inferred from homology"/>
<dbReference type="InterPro" id="IPR002104">
    <property type="entry name" value="Integrase_catalytic"/>
</dbReference>
<evidence type="ECO:0000313" key="13">
    <source>
        <dbReference type="Proteomes" id="UP000014387"/>
    </source>
</evidence>
<dbReference type="InterPro" id="IPR004107">
    <property type="entry name" value="Integrase_SAM-like_N"/>
</dbReference>
<evidence type="ECO:0000256" key="8">
    <source>
        <dbReference type="ARBA" id="ARBA00023306"/>
    </source>
</evidence>
<organism evidence="12 13">
    <name type="scientific">Gleimia europaea ACS-120-V-Col10b</name>
    <dbReference type="NCBI Taxonomy" id="883069"/>
    <lineage>
        <taxon>Bacteria</taxon>
        <taxon>Bacillati</taxon>
        <taxon>Actinomycetota</taxon>
        <taxon>Actinomycetes</taxon>
        <taxon>Actinomycetales</taxon>
        <taxon>Actinomycetaceae</taxon>
        <taxon>Gleimia</taxon>
    </lineage>
</organism>
<evidence type="ECO:0000256" key="7">
    <source>
        <dbReference type="ARBA" id="ARBA00023172"/>
    </source>
</evidence>
<dbReference type="GO" id="GO:0006313">
    <property type="term" value="P:DNA transposition"/>
    <property type="evidence" value="ECO:0007669"/>
    <property type="project" value="UniProtKB-UniRule"/>
</dbReference>
<keyword evidence="5 9" id="KW-0229">DNA integration</keyword>
<dbReference type="GO" id="GO:0009037">
    <property type="term" value="F:tyrosine-based site-specific recombinase activity"/>
    <property type="evidence" value="ECO:0007669"/>
    <property type="project" value="UniProtKB-UniRule"/>
</dbReference>
<evidence type="ECO:0000256" key="3">
    <source>
        <dbReference type="ARBA" id="ARBA00022618"/>
    </source>
</evidence>
<evidence type="ECO:0000256" key="9">
    <source>
        <dbReference type="HAMAP-Rule" id="MF_01808"/>
    </source>
</evidence>
<comment type="function">
    <text evidence="9">Site-specific tyrosine recombinase, which acts by catalyzing the cutting and rejoining of the recombining DNA molecules. The XerC-XerD complex is essential to convert dimers of the bacterial chromosome into monomers to permit their segregation at cell division. It also contributes to the segregational stability of plasmids.</text>
</comment>
<dbReference type="InterPro" id="IPR013762">
    <property type="entry name" value="Integrase-like_cat_sf"/>
</dbReference>
<dbReference type="GO" id="GO:0051301">
    <property type="term" value="P:cell division"/>
    <property type="evidence" value="ECO:0007669"/>
    <property type="project" value="UniProtKB-KW"/>
</dbReference>
<dbReference type="NCBIfam" id="NF001399">
    <property type="entry name" value="PRK00283.1"/>
    <property type="match status" value="1"/>
</dbReference>
<keyword evidence="8 9" id="KW-0131">Cell cycle</keyword>
<dbReference type="SUPFAM" id="SSF56349">
    <property type="entry name" value="DNA breaking-rejoining enzymes"/>
    <property type="match status" value="1"/>
</dbReference>
<dbReference type="Pfam" id="PF02899">
    <property type="entry name" value="Phage_int_SAM_1"/>
    <property type="match status" value="1"/>
</dbReference>
<keyword evidence="6 9" id="KW-0238">DNA-binding</keyword>
<dbReference type="RefSeq" id="WP_016443613.1">
    <property type="nucleotide sequence ID" value="NZ_KE150266.1"/>
</dbReference>
<keyword evidence="13" id="KW-1185">Reference proteome</keyword>
<comment type="similarity">
    <text evidence="9">Belongs to the 'phage' integrase family. XerC subfamily.</text>
</comment>
<dbReference type="EMBL" id="AGWN01000001">
    <property type="protein sequence ID" value="EPD30501.1"/>
    <property type="molecule type" value="Genomic_DNA"/>
</dbReference>
<evidence type="ECO:0000259" key="10">
    <source>
        <dbReference type="PROSITE" id="PS51898"/>
    </source>
</evidence>
<dbReference type="HAMAP" id="MF_01808">
    <property type="entry name" value="Recomb_XerC_XerD"/>
    <property type="match status" value="1"/>
</dbReference>
<keyword evidence="3 9" id="KW-0132">Cell division</keyword>
<keyword evidence="2 9" id="KW-0963">Cytoplasm</keyword>
<dbReference type="CDD" id="cd00798">
    <property type="entry name" value="INT_XerDC_C"/>
    <property type="match status" value="1"/>
</dbReference>
<feature type="domain" description="Tyr recombinase" evidence="10">
    <location>
        <begin position="115"/>
        <end position="301"/>
    </location>
</feature>
<dbReference type="GO" id="GO:0007059">
    <property type="term" value="P:chromosome segregation"/>
    <property type="evidence" value="ECO:0007669"/>
    <property type="project" value="UniProtKB-UniRule"/>
</dbReference>
<evidence type="ECO:0000256" key="2">
    <source>
        <dbReference type="ARBA" id="ARBA00022490"/>
    </source>
</evidence>
<dbReference type="AlphaFoldDB" id="A0A9W5VW23"/>
<feature type="active site" evidence="9">
    <location>
        <position position="279"/>
    </location>
</feature>